<name>A0A8S9PK17_BRACR</name>
<accession>A0A8S9PK17</accession>
<reference evidence="1" key="1">
    <citation type="submission" date="2019-12" db="EMBL/GenBank/DDBJ databases">
        <title>Genome sequencing and annotation of Brassica cretica.</title>
        <authorList>
            <person name="Studholme D.J."/>
            <person name="Sarris P."/>
        </authorList>
    </citation>
    <scope>NUCLEOTIDE SEQUENCE</scope>
    <source>
        <strain evidence="1">PFS-109/04</strain>
        <tissue evidence="1">Leaf</tissue>
    </source>
</reference>
<dbReference type="Proteomes" id="UP000712600">
    <property type="component" value="Unassembled WGS sequence"/>
</dbReference>
<protein>
    <submittedName>
        <fullName evidence="1">Uncharacterized protein</fullName>
    </submittedName>
</protein>
<comment type="caution">
    <text evidence="1">The sequence shown here is derived from an EMBL/GenBank/DDBJ whole genome shotgun (WGS) entry which is preliminary data.</text>
</comment>
<proteinExistence type="predicted"/>
<evidence type="ECO:0000313" key="2">
    <source>
        <dbReference type="Proteomes" id="UP000712600"/>
    </source>
</evidence>
<evidence type="ECO:0000313" key="1">
    <source>
        <dbReference type="EMBL" id="KAF3521628.1"/>
    </source>
</evidence>
<gene>
    <name evidence="1" type="ORF">F2Q69_00049392</name>
</gene>
<dbReference type="AlphaFoldDB" id="A0A8S9PK17"/>
<organism evidence="1 2">
    <name type="scientific">Brassica cretica</name>
    <name type="common">Mustard</name>
    <dbReference type="NCBI Taxonomy" id="69181"/>
    <lineage>
        <taxon>Eukaryota</taxon>
        <taxon>Viridiplantae</taxon>
        <taxon>Streptophyta</taxon>
        <taxon>Embryophyta</taxon>
        <taxon>Tracheophyta</taxon>
        <taxon>Spermatophyta</taxon>
        <taxon>Magnoliopsida</taxon>
        <taxon>eudicotyledons</taxon>
        <taxon>Gunneridae</taxon>
        <taxon>Pentapetalae</taxon>
        <taxon>rosids</taxon>
        <taxon>malvids</taxon>
        <taxon>Brassicales</taxon>
        <taxon>Brassicaceae</taxon>
        <taxon>Brassiceae</taxon>
        <taxon>Brassica</taxon>
    </lineage>
</organism>
<sequence>MPSSYVSVVESQISNATNEAAPRHASVRPQTLQHLVARLRWNRVRLLAITKVDDFIQSCLVLVTDRDRCGETWEDLTGTGGAEELSMMIETNSSSKLYNSSGHGELVVGQRSSVKPLANFGSRERRDQFLASWEDRGPEDPVHYWVYGVWSCRFVRSGLELAEYDEEDEDSLSVSDASMRYTKSKAFS</sequence>
<dbReference type="EMBL" id="QGKX02001347">
    <property type="protein sequence ID" value="KAF3521628.1"/>
    <property type="molecule type" value="Genomic_DNA"/>
</dbReference>